<organism evidence="2 3">
    <name type="scientific">Hyphomicrobium album</name>
    <dbReference type="NCBI Taxonomy" id="2665159"/>
    <lineage>
        <taxon>Bacteria</taxon>
        <taxon>Pseudomonadati</taxon>
        <taxon>Pseudomonadota</taxon>
        <taxon>Alphaproteobacteria</taxon>
        <taxon>Hyphomicrobiales</taxon>
        <taxon>Hyphomicrobiaceae</taxon>
        <taxon>Hyphomicrobium</taxon>
    </lineage>
</organism>
<name>A0A6I3KKM2_9HYPH</name>
<dbReference type="Proteomes" id="UP000440694">
    <property type="component" value="Unassembled WGS sequence"/>
</dbReference>
<feature type="signal peptide" evidence="1">
    <location>
        <begin position="1"/>
        <end position="26"/>
    </location>
</feature>
<dbReference type="RefSeq" id="WP_154739269.1">
    <property type="nucleotide sequence ID" value="NZ_WMBQ01000001.1"/>
</dbReference>
<sequence>MDTRFGVRLAFVAAAFSVLAALPAAAADDCKDKVTAEGKPAAMRDLGAYPNSLFAWRSAVKDKYGGEYNSWRYSQDQKVDCVEKGGQWTCTRTAKPCLDLLNRAIGGAKEAAKEVVKKKDCKAEPLNSYGAKRKTRKEAEEQSIFGWEIDTRKKHGKEYAVWKNASATDIDCHDVSGGIQCIAVGTACLP</sequence>
<gene>
    <name evidence="2" type="ORF">GIW81_11230</name>
</gene>
<comment type="caution">
    <text evidence="2">The sequence shown here is derived from an EMBL/GenBank/DDBJ whole genome shotgun (WGS) entry which is preliminary data.</text>
</comment>
<evidence type="ECO:0000313" key="2">
    <source>
        <dbReference type="EMBL" id="MTD94903.1"/>
    </source>
</evidence>
<protein>
    <submittedName>
        <fullName evidence="2">Uncharacterized protein</fullName>
    </submittedName>
</protein>
<dbReference type="EMBL" id="WMBQ01000001">
    <property type="protein sequence ID" value="MTD94903.1"/>
    <property type="molecule type" value="Genomic_DNA"/>
</dbReference>
<proteinExistence type="predicted"/>
<reference evidence="2 3" key="1">
    <citation type="submission" date="2019-11" db="EMBL/GenBank/DDBJ databases">
        <title>Identification of a novel strain.</title>
        <authorList>
            <person name="Xu Q."/>
            <person name="Wang G."/>
        </authorList>
    </citation>
    <scope>NUCLEOTIDE SEQUENCE [LARGE SCALE GENOMIC DNA]</scope>
    <source>
        <strain evidence="3">xq</strain>
    </source>
</reference>
<evidence type="ECO:0000313" key="3">
    <source>
        <dbReference type="Proteomes" id="UP000440694"/>
    </source>
</evidence>
<accession>A0A6I3KKM2</accession>
<feature type="chain" id="PRO_5026242886" evidence="1">
    <location>
        <begin position="27"/>
        <end position="190"/>
    </location>
</feature>
<keyword evidence="1" id="KW-0732">Signal</keyword>
<dbReference type="AlphaFoldDB" id="A0A6I3KKM2"/>
<evidence type="ECO:0000256" key="1">
    <source>
        <dbReference type="SAM" id="SignalP"/>
    </source>
</evidence>
<keyword evidence="3" id="KW-1185">Reference proteome</keyword>